<sequence length="217" mass="24349">MKIFDHFDRIRVINLTYRSDRRREMDRELAAVGLNDDPRVAYFAAIRPGDTGDFTSIGARGVYESQKAILREAVAAKESVLILEDDCSFVRGTADRQVAPGWDIFYGGYTAASPDNLHASDIQGAHMMGFSQQGAQRVSAYLEQLHYEGIHPPIDAAYVWYRRANPDVVTEFAVPPLGEQRSSRSDIADLKWFDRSPLTRGGANALRRLRRMVAKLG</sequence>
<reference evidence="1 2" key="1">
    <citation type="journal article" date="2010" name="Int. J. Syst. Evol. Microbiol.">
        <title>Sphingopyxis bauzanensis sp. nov., a psychrophilic bacterium isolated from soil.</title>
        <authorList>
            <person name="Zhang D.C."/>
            <person name="Liu H.C."/>
            <person name="Xin Y.H."/>
            <person name="Zhou Y.G."/>
            <person name="Schinner F."/>
            <person name="Margesin R."/>
        </authorList>
    </citation>
    <scope>NUCLEOTIDE SEQUENCE [LARGE SCALE GENOMIC DNA]</scope>
    <source>
        <strain evidence="1 2">DSM 22271</strain>
    </source>
</reference>
<protein>
    <submittedName>
        <fullName evidence="1">LPS biosynthesis glycosyltransferase</fullName>
    </submittedName>
</protein>
<comment type="caution">
    <text evidence="1">The sequence shown here is derived from an EMBL/GenBank/DDBJ whole genome shotgun (WGS) entry which is preliminary data.</text>
</comment>
<dbReference type="OrthoDB" id="9816113at2"/>
<dbReference type="Proteomes" id="UP000197361">
    <property type="component" value="Unassembled WGS sequence"/>
</dbReference>
<keyword evidence="1" id="KW-0808">Transferase</keyword>
<dbReference type="AlphaFoldDB" id="A0A246JVF9"/>
<accession>A0A246JVF9</accession>
<organism evidence="1 2">
    <name type="scientific">Sphingopyxis bauzanensis</name>
    <dbReference type="NCBI Taxonomy" id="651663"/>
    <lineage>
        <taxon>Bacteria</taxon>
        <taxon>Pseudomonadati</taxon>
        <taxon>Pseudomonadota</taxon>
        <taxon>Alphaproteobacteria</taxon>
        <taxon>Sphingomonadales</taxon>
        <taxon>Sphingomonadaceae</taxon>
        <taxon>Sphingopyxis</taxon>
    </lineage>
</organism>
<dbReference type="RefSeq" id="WP_088440905.1">
    <property type="nucleotide sequence ID" value="NZ_BMMC01000003.1"/>
</dbReference>
<keyword evidence="2" id="KW-1185">Reference proteome</keyword>
<dbReference type="GO" id="GO:0016740">
    <property type="term" value="F:transferase activity"/>
    <property type="evidence" value="ECO:0007669"/>
    <property type="project" value="UniProtKB-KW"/>
</dbReference>
<name>A0A246JVF9_9SPHN</name>
<proteinExistence type="predicted"/>
<evidence type="ECO:0000313" key="1">
    <source>
        <dbReference type="EMBL" id="OWQ97050.1"/>
    </source>
</evidence>
<gene>
    <name evidence="1" type="ORF">CDQ92_08170</name>
</gene>
<dbReference type="EMBL" id="NISK01000002">
    <property type="protein sequence ID" value="OWQ97050.1"/>
    <property type="molecule type" value="Genomic_DNA"/>
</dbReference>
<evidence type="ECO:0000313" key="2">
    <source>
        <dbReference type="Proteomes" id="UP000197361"/>
    </source>
</evidence>